<protein>
    <submittedName>
        <fullName evidence="2">Uncharacterized protein</fullName>
    </submittedName>
</protein>
<reference evidence="2 3" key="1">
    <citation type="submission" date="2017-07" db="EMBL/GenBank/DDBJ databases">
        <title>Recovery of genomes from metagenomes via a dereplication, aggregation, and scoring strategy.</title>
        <authorList>
            <person name="Sieber C.M."/>
            <person name="Probst A.J."/>
            <person name="Sharrar A."/>
            <person name="Thomas B.C."/>
            <person name="Hess M."/>
            <person name="Tringe S.G."/>
            <person name="Banfield J.F."/>
        </authorList>
    </citation>
    <scope>NUCLEOTIDE SEQUENCE [LARGE SCALE GENOMIC DNA]</scope>
    <source>
        <strain evidence="2">JGI_Cruoil_03_51_56</strain>
    </source>
</reference>
<evidence type="ECO:0000313" key="1">
    <source>
        <dbReference type="EMBL" id="OYD14805.1"/>
    </source>
</evidence>
<dbReference type="Proteomes" id="UP000215559">
    <property type="component" value="Unassembled WGS sequence"/>
</dbReference>
<dbReference type="EMBL" id="NOZP01000121">
    <property type="protein sequence ID" value="OYD15130.1"/>
    <property type="molecule type" value="Genomic_DNA"/>
</dbReference>
<dbReference type="EMBL" id="NOZP01000136">
    <property type="protein sequence ID" value="OYD14805.1"/>
    <property type="molecule type" value="Genomic_DNA"/>
</dbReference>
<organism evidence="2 3">
    <name type="scientific">candidate division WOR-3 bacterium JGI_Cruoil_03_51_56</name>
    <dbReference type="NCBI Taxonomy" id="1973747"/>
    <lineage>
        <taxon>Bacteria</taxon>
        <taxon>Bacteria division WOR-3</taxon>
    </lineage>
</organism>
<name>A0A235BRL6_UNCW3</name>
<accession>A0A235BRL6</accession>
<proteinExistence type="predicted"/>
<comment type="caution">
    <text evidence="2">The sequence shown here is derived from an EMBL/GenBank/DDBJ whole genome shotgun (WGS) entry which is preliminary data.</text>
</comment>
<dbReference type="AlphaFoldDB" id="A0A235BRL6"/>
<evidence type="ECO:0000313" key="2">
    <source>
        <dbReference type="EMBL" id="OYD15130.1"/>
    </source>
</evidence>
<evidence type="ECO:0000313" key="3">
    <source>
        <dbReference type="Proteomes" id="UP000215559"/>
    </source>
</evidence>
<sequence>MVDTGCMKCGSKTAEKMTEKAMEKAIEKSSGGKAKVDIGKNVDLSDLPAFLRYPGAKGIGRWSMSGEEGKGTVYTLQTGDPGGKVVDWYKASLTGAGWKQGSQIETEKGTTLIYGTSDKKQMATVTVGTEDKKTTVAVMYTQSK</sequence>
<gene>
    <name evidence="2" type="ORF">CH330_06530</name>
    <name evidence="1" type="ORF">CH330_07585</name>
</gene>